<comment type="caution">
    <text evidence="1">The sequence shown here is derived from an EMBL/GenBank/DDBJ whole genome shotgun (WGS) entry which is preliminary data.</text>
</comment>
<reference evidence="1 2" key="1">
    <citation type="submission" date="2022-03" db="EMBL/GenBank/DDBJ databases">
        <authorList>
            <person name="Jo J.-H."/>
            <person name="Im W.-T."/>
        </authorList>
    </citation>
    <scope>NUCLEOTIDE SEQUENCE [LARGE SCALE GENOMIC DNA]</scope>
    <source>
        <strain evidence="1 2">MA9</strain>
    </source>
</reference>
<proteinExistence type="predicted"/>
<keyword evidence="2" id="KW-1185">Reference proteome</keyword>
<gene>
    <name evidence="1" type="ORF">LZ480_05505</name>
</gene>
<evidence type="ECO:0000313" key="1">
    <source>
        <dbReference type="EMBL" id="MCH7321343.1"/>
    </source>
</evidence>
<organism evidence="1 2">
    <name type="scientific">Solibacillus palustris</name>
    <dbReference type="NCBI Taxonomy" id="2908203"/>
    <lineage>
        <taxon>Bacteria</taxon>
        <taxon>Bacillati</taxon>
        <taxon>Bacillota</taxon>
        <taxon>Bacilli</taxon>
        <taxon>Bacillales</taxon>
        <taxon>Caryophanaceae</taxon>
        <taxon>Solibacillus</taxon>
    </lineage>
</organism>
<sequence length="68" mass="7852">MRIHHSGNKSTHFFIAYMQLLIQAEIVEIETLKNYMVNQFFNGNIDSLGPISKANFMQALNELQLPKL</sequence>
<accession>A0ABS9UAW2</accession>
<name>A0ABS9UAW2_9BACL</name>
<dbReference type="Proteomes" id="UP001316087">
    <property type="component" value="Unassembled WGS sequence"/>
</dbReference>
<dbReference type="RefSeq" id="WP_241368373.1">
    <property type="nucleotide sequence ID" value="NZ_JAKZFC010000001.1"/>
</dbReference>
<evidence type="ECO:0000313" key="2">
    <source>
        <dbReference type="Proteomes" id="UP001316087"/>
    </source>
</evidence>
<dbReference type="EMBL" id="JAKZFC010000001">
    <property type="protein sequence ID" value="MCH7321343.1"/>
    <property type="molecule type" value="Genomic_DNA"/>
</dbReference>
<protein>
    <submittedName>
        <fullName evidence="1">Uncharacterized protein</fullName>
    </submittedName>
</protein>